<reference evidence="2" key="1">
    <citation type="journal article" date="2010" name="Nature">
        <title>The sequence and de novo assembly of the giant panda genome.</title>
        <authorList>
            <person name="Li R."/>
            <person name="Fan W."/>
            <person name="Tian G."/>
            <person name="Zhu H."/>
            <person name="He L."/>
            <person name="Cai J."/>
            <person name="Huang Q."/>
            <person name="Cai Q."/>
            <person name="Li B."/>
            <person name="Bai Y."/>
            <person name="Zhang Z."/>
            <person name="Zhang Y."/>
            <person name="Wang W."/>
            <person name="Li J."/>
            <person name="Wei F."/>
            <person name="Li H."/>
            <person name="Jian M."/>
            <person name="Li J."/>
            <person name="Zhang Z."/>
            <person name="Nielsen R."/>
            <person name="Li D."/>
            <person name="Gu W."/>
            <person name="Yang Z."/>
            <person name="Xuan Z."/>
            <person name="Ryder O.A."/>
            <person name="Leung F.C."/>
            <person name="Zhou Y."/>
            <person name="Cao J."/>
            <person name="Sun X."/>
            <person name="Fu Y."/>
            <person name="Fang X."/>
            <person name="Guo X."/>
            <person name="Wang B."/>
            <person name="Hou R."/>
            <person name="Shen F."/>
            <person name="Mu B."/>
            <person name="Ni P."/>
            <person name="Lin R."/>
            <person name="Qian W."/>
            <person name="Wang G."/>
            <person name="Yu C."/>
            <person name="Nie W."/>
            <person name="Wang J."/>
            <person name="Wu Z."/>
            <person name="Liang H."/>
            <person name="Min J."/>
            <person name="Wu Q."/>
            <person name="Cheng S."/>
            <person name="Ruan J."/>
            <person name="Wang M."/>
            <person name="Shi Z."/>
            <person name="Wen M."/>
            <person name="Liu B."/>
            <person name="Ren X."/>
            <person name="Zheng H."/>
            <person name="Dong D."/>
            <person name="Cook K."/>
            <person name="Shan G."/>
            <person name="Zhang H."/>
            <person name="Kosiol C."/>
            <person name="Xie X."/>
            <person name="Lu Z."/>
            <person name="Zheng H."/>
            <person name="Li Y."/>
            <person name="Steiner C.C."/>
            <person name="Lam T.T."/>
            <person name="Lin S."/>
            <person name="Zhang Q."/>
            <person name="Li G."/>
            <person name="Tian J."/>
            <person name="Gong T."/>
            <person name="Liu H."/>
            <person name="Zhang D."/>
            <person name="Fang L."/>
            <person name="Ye C."/>
            <person name="Zhang J."/>
            <person name="Hu W."/>
            <person name="Xu A."/>
            <person name="Ren Y."/>
            <person name="Zhang G."/>
            <person name="Bruford M.W."/>
            <person name="Li Q."/>
            <person name="Ma L."/>
            <person name="Guo Y."/>
            <person name="An N."/>
            <person name="Hu Y."/>
            <person name="Zheng Y."/>
            <person name="Shi Y."/>
            <person name="Li Z."/>
            <person name="Liu Q."/>
            <person name="Chen Y."/>
            <person name="Zhao J."/>
            <person name="Qu N."/>
            <person name="Zhao S."/>
            <person name="Tian F."/>
            <person name="Wang X."/>
            <person name="Wang H."/>
            <person name="Xu L."/>
            <person name="Liu X."/>
            <person name="Vinar T."/>
            <person name="Wang Y."/>
            <person name="Lam T.W."/>
            <person name="Yiu S.M."/>
            <person name="Liu S."/>
            <person name="Zhang H."/>
            <person name="Li D."/>
            <person name="Huang Y."/>
            <person name="Wang X."/>
            <person name="Yang G."/>
            <person name="Jiang Z."/>
            <person name="Wang J."/>
            <person name="Qin N."/>
            <person name="Li L."/>
            <person name="Li J."/>
            <person name="Bolund L."/>
            <person name="Kristiansen K."/>
            <person name="Wong G.K."/>
            <person name="Olson M."/>
            <person name="Zhang X."/>
            <person name="Li S."/>
            <person name="Yang H."/>
            <person name="Wang J."/>
            <person name="Wang J."/>
        </authorList>
    </citation>
    <scope>NUCLEOTIDE SEQUENCE [LARGE SCALE GENOMIC DNA]</scope>
</reference>
<proteinExistence type="predicted"/>
<feature type="region of interest" description="Disordered" evidence="1">
    <location>
        <begin position="1"/>
        <end position="35"/>
    </location>
</feature>
<protein>
    <submittedName>
        <fullName evidence="2">Uncharacterized protein</fullName>
    </submittedName>
</protein>
<name>D2HZV3_AILME</name>
<accession>D2HZV3</accession>
<evidence type="ECO:0000313" key="2">
    <source>
        <dbReference type="EMBL" id="EFB22513.1"/>
    </source>
</evidence>
<feature type="region of interest" description="Disordered" evidence="1">
    <location>
        <begin position="62"/>
        <end position="129"/>
    </location>
</feature>
<organism evidence="2">
    <name type="scientific">Ailuropoda melanoleuca</name>
    <name type="common">Giant panda</name>
    <dbReference type="NCBI Taxonomy" id="9646"/>
    <lineage>
        <taxon>Eukaryota</taxon>
        <taxon>Metazoa</taxon>
        <taxon>Chordata</taxon>
        <taxon>Craniata</taxon>
        <taxon>Vertebrata</taxon>
        <taxon>Euteleostomi</taxon>
        <taxon>Mammalia</taxon>
        <taxon>Eutheria</taxon>
        <taxon>Laurasiatheria</taxon>
        <taxon>Carnivora</taxon>
        <taxon>Caniformia</taxon>
        <taxon>Ursidae</taxon>
        <taxon>Ailuropoda</taxon>
    </lineage>
</organism>
<dbReference type="EMBL" id="GL193836">
    <property type="protein sequence ID" value="EFB22513.1"/>
    <property type="molecule type" value="Genomic_DNA"/>
</dbReference>
<sequence>MRGDWHKSGKVSDIPDGGAEYQLGKKGGSVPSRSTRALGEHSHVHILRIQAQVICPALTRKAQSPRLRASSQSPEGMVTADDSHSISKQFGLESKAKTSPGQTTAPQRPVSRLTSTSIAPEWSSEDRGIKTSGVGECSCPGGEPWLQTQACAAIYRREGSPTSGAAGGRQEARCMACPRLNESVARPCFVKSGRVHHPLEHSSRFNDGLALIAAAAGVVWQLAALGELGCDESCGRGREEGVGNKMSLWQELHHLRLSQEKDLKFKTETNEERSGDLDSLDALPGDLTSSDFCNNSMTINSSNLGTKQDLFQETNSLYVRNPQSGQSIHPPESLDSVDLSPPMKTINAFLMLPKHKLTFQCDI</sequence>
<gene>
    <name evidence="2" type="ORF">PANDA_018368</name>
</gene>
<dbReference type="AlphaFoldDB" id="D2HZV3"/>
<feature type="compositionally biased region" description="Polar residues" evidence="1">
    <location>
        <begin position="97"/>
        <end position="118"/>
    </location>
</feature>
<evidence type="ECO:0000256" key="1">
    <source>
        <dbReference type="SAM" id="MobiDB-lite"/>
    </source>
</evidence>
<dbReference type="InParanoid" id="D2HZV3"/>